<feature type="domain" description="Tc1-like transposase DDE" evidence="1">
    <location>
        <begin position="90"/>
        <end position="219"/>
    </location>
</feature>
<dbReference type="InterPro" id="IPR036397">
    <property type="entry name" value="RNaseH_sf"/>
</dbReference>
<dbReference type="PANTHER" id="PTHR23022">
    <property type="entry name" value="TRANSPOSABLE ELEMENT-RELATED"/>
    <property type="match status" value="1"/>
</dbReference>
<dbReference type="InterPro" id="IPR052338">
    <property type="entry name" value="Transposase_5"/>
</dbReference>
<evidence type="ECO:0000259" key="1">
    <source>
        <dbReference type="Pfam" id="PF13358"/>
    </source>
</evidence>
<dbReference type="Proteomes" id="UP000887159">
    <property type="component" value="Unassembled WGS sequence"/>
</dbReference>
<dbReference type="PANTHER" id="PTHR23022:SF135">
    <property type="entry name" value="SI:DKEY-77F5.3"/>
    <property type="match status" value="1"/>
</dbReference>
<reference evidence="2" key="1">
    <citation type="submission" date="2020-08" db="EMBL/GenBank/DDBJ databases">
        <title>Multicomponent nature underlies the extraordinary mechanical properties of spider dragline silk.</title>
        <authorList>
            <person name="Kono N."/>
            <person name="Nakamura H."/>
            <person name="Mori M."/>
            <person name="Yoshida Y."/>
            <person name="Ohtoshi R."/>
            <person name="Malay A.D."/>
            <person name="Moran D.A.P."/>
            <person name="Tomita M."/>
            <person name="Numata K."/>
            <person name="Arakawa K."/>
        </authorList>
    </citation>
    <scope>NUCLEOTIDE SEQUENCE</scope>
</reference>
<proteinExistence type="predicted"/>
<dbReference type="InterPro" id="IPR038717">
    <property type="entry name" value="Tc1-like_DDE_dom"/>
</dbReference>
<dbReference type="GO" id="GO:0003676">
    <property type="term" value="F:nucleic acid binding"/>
    <property type="evidence" value="ECO:0007669"/>
    <property type="project" value="InterPro"/>
</dbReference>
<keyword evidence="3" id="KW-1185">Reference proteome</keyword>
<sequence>MRRIIGIREAGWTVRRVARQPTASLAAVQTRTASSLQASVSSRTIATSLAEGHLVSWHPIRVLRTIPIHRCLRLEWCQARRDSTATEWNQVIFSDESRFNLSSDGKRVRVGRPRRESLNPALQRHTSTTAGVRIWGATDYDTRSPLILIHDKLTAQRRVYDILQPHVLSLMEGLPRVIFQQDNARSHTARISQDCLNPISSLSCPARSPDFSPIEHIWNH</sequence>
<gene>
    <name evidence="2" type="primary">X975_05572</name>
    <name evidence="2" type="ORF">TNCV_2177431</name>
</gene>
<evidence type="ECO:0000313" key="3">
    <source>
        <dbReference type="Proteomes" id="UP000887159"/>
    </source>
</evidence>
<comment type="caution">
    <text evidence="2">The sequence shown here is derived from an EMBL/GenBank/DDBJ whole genome shotgun (WGS) entry which is preliminary data.</text>
</comment>
<dbReference type="Pfam" id="PF13358">
    <property type="entry name" value="DDE_3"/>
    <property type="match status" value="1"/>
</dbReference>
<protein>
    <submittedName>
        <fullName evidence="2">Transposable element Tcb2 transposase</fullName>
    </submittedName>
</protein>
<dbReference type="Gene3D" id="3.30.420.10">
    <property type="entry name" value="Ribonuclease H-like superfamily/Ribonuclease H"/>
    <property type="match status" value="1"/>
</dbReference>
<name>A0A8X6VU55_TRICX</name>
<dbReference type="EMBL" id="BMAU01021361">
    <property type="protein sequence ID" value="GFY22482.1"/>
    <property type="molecule type" value="Genomic_DNA"/>
</dbReference>
<evidence type="ECO:0000313" key="2">
    <source>
        <dbReference type="EMBL" id="GFY22482.1"/>
    </source>
</evidence>
<dbReference type="AlphaFoldDB" id="A0A8X6VU55"/>
<organism evidence="2 3">
    <name type="scientific">Trichonephila clavipes</name>
    <name type="common">Golden silk orbweaver</name>
    <name type="synonym">Nephila clavipes</name>
    <dbReference type="NCBI Taxonomy" id="2585209"/>
    <lineage>
        <taxon>Eukaryota</taxon>
        <taxon>Metazoa</taxon>
        <taxon>Ecdysozoa</taxon>
        <taxon>Arthropoda</taxon>
        <taxon>Chelicerata</taxon>
        <taxon>Arachnida</taxon>
        <taxon>Araneae</taxon>
        <taxon>Araneomorphae</taxon>
        <taxon>Entelegynae</taxon>
        <taxon>Araneoidea</taxon>
        <taxon>Nephilidae</taxon>
        <taxon>Trichonephila</taxon>
    </lineage>
</organism>
<accession>A0A8X6VU55</accession>